<dbReference type="WBParaSite" id="SCUD_0000108401-mRNA-1">
    <property type="protein sequence ID" value="SCUD_0000108401-mRNA-1"/>
    <property type="gene ID" value="SCUD_0000108401"/>
</dbReference>
<reference evidence="3" key="1">
    <citation type="submission" date="2016-06" db="UniProtKB">
        <authorList>
            <consortium name="WormBaseParasite"/>
        </authorList>
    </citation>
    <scope>IDENTIFICATION</scope>
</reference>
<evidence type="ECO:0000313" key="3">
    <source>
        <dbReference type="WBParaSite" id="SCUD_0000108401-mRNA-1"/>
    </source>
</evidence>
<gene>
    <name evidence="1" type="ORF">SCUD_LOCUS1085</name>
</gene>
<protein>
    <submittedName>
        <fullName evidence="1 3">Uncharacterized protein</fullName>
    </submittedName>
</protein>
<reference evidence="1 2" key="2">
    <citation type="submission" date="2018-11" db="EMBL/GenBank/DDBJ databases">
        <authorList>
            <consortium name="Pathogen Informatics"/>
        </authorList>
    </citation>
    <scope>NUCLEOTIDE SEQUENCE [LARGE SCALE GENOMIC DNA]</scope>
    <source>
        <strain evidence="1">Dakar</strain>
        <strain evidence="2">Dakar, Senegal</strain>
    </source>
</reference>
<sequence>MVRCGLFGFYINPVCLKYMINIAEAEVVVLNSTSRSRQEEGSIRKIDCLCGFTRHWSLIGGIITSYINRAKGHKL</sequence>
<evidence type="ECO:0000313" key="1">
    <source>
        <dbReference type="EMBL" id="VDO65526.1"/>
    </source>
</evidence>
<evidence type="ECO:0000313" key="2">
    <source>
        <dbReference type="Proteomes" id="UP000279833"/>
    </source>
</evidence>
<dbReference type="EMBL" id="UZAK01000839">
    <property type="protein sequence ID" value="VDO65526.1"/>
    <property type="molecule type" value="Genomic_DNA"/>
</dbReference>
<accession>A0A183JEH2</accession>
<organism evidence="3">
    <name type="scientific">Schistosoma curassoni</name>
    <dbReference type="NCBI Taxonomy" id="6186"/>
    <lineage>
        <taxon>Eukaryota</taxon>
        <taxon>Metazoa</taxon>
        <taxon>Spiralia</taxon>
        <taxon>Lophotrochozoa</taxon>
        <taxon>Platyhelminthes</taxon>
        <taxon>Trematoda</taxon>
        <taxon>Digenea</taxon>
        <taxon>Strigeidida</taxon>
        <taxon>Schistosomatoidea</taxon>
        <taxon>Schistosomatidae</taxon>
        <taxon>Schistosoma</taxon>
    </lineage>
</organism>
<proteinExistence type="predicted"/>
<dbReference type="AlphaFoldDB" id="A0A183JEH2"/>
<name>A0A183JEH2_9TREM</name>
<dbReference type="Proteomes" id="UP000279833">
    <property type="component" value="Unassembled WGS sequence"/>
</dbReference>
<keyword evidence="2" id="KW-1185">Reference proteome</keyword>